<reference evidence="1" key="2">
    <citation type="journal article" date="2015" name="Data Brief">
        <title>Shoot transcriptome of the giant reed, Arundo donax.</title>
        <authorList>
            <person name="Barrero R.A."/>
            <person name="Guerrero F.D."/>
            <person name="Moolhuijzen P."/>
            <person name="Goolsby J.A."/>
            <person name="Tidwell J."/>
            <person name="Bellgard S.E."/>
            <person name="Bellgard M.I."/>
        </authorList>
    </citation>
    <scope>NUCLEOTIDE SEQUENCE</scope>
    <source>
        <tissue evidence="1">Shoot tissue taken approximately 20 cm above the soil surface</tissue>
    </source>
</reference>
<name>A0A0A9ASJ9_ARUDO</name>
<organism evidence="1">
    <name type="scientific">Arundo donax</name>
    <name type="common">Giant reed</name>
    <name type="synonym">Donax arundinaceus</name>
    <dbReference type="NCBI Taxonomy" id="35708"/>
    <lineage>
        <taxon>Eukaryota</taxon>
        <taxon>Viridiplantae</taxon>
        <taxon>Streptophyta</taxon>
        <taxon>Embryophyta</taxon>
        <taxon>Tracheophyta</taxon>
        <taxon>Spermatophyta</taxon>
        <taxon>Magnoliopsida</taxon>
        <taxon>Liliopsida</taxon>
        <taxon>Poales</taxon>
        <taxon>Poaceae</taxon>
        <taxon>PACMAD clade</taxon>
        <taxon>Arundinoideae</taxon>
        <taxon>Arundineae</taxon>
        <taxon>Arundo</taxon>
    </lineage>
</organism>
<reference evidence="1" key="1">
    <citation type="submission" date="2014-09" db="EMBL/GenBank/DDBJ databases">
        <authorList>
            <person name="Magalhaes I.L.F."/>
            <person name="Oliveira U."/>
            <person name="Santos F.R."/>
            <person name="Vidigal T.H.D.A."/>
            <person name="Brescovit A.D."/>
            <person name="Santos A.J."/>
        </authorList>
    </citation>
    <scope>NUCLEOTIDE SEQUENCE</scope>
    <source>
        <tissue evidence="1">Shoot tissue taken approximately 20 cm above the soil surface</tissue>
    </source>
</reference>
<dbReference type="AlphaFoldDB" id="A0A0A9ASJ9"/>
<evidence type="ECO:0000313" key="1">
    <source>
        <dbReference type="EMBL" id="JAD54709.1"/>
    </source>
</evidence>
<dbReference type="EMBL" id="GBRH01243186">
    <property type="protein sequence ID" value="JAD54709.1"/>
    <property type="molecule type" value="Transcribed_RNA"/>
</dbReference>
<accession>A0A0A9ASJ9</accession>
<proteinExistence type="predicted"/>
<protein>
    <submittedName>
        <fullName evidence="1">Uncharacterized protein</fullName>
    </submittedName>
</protein>
<sequence length="27" mass="3378">MKILYILHVDNDVLTTYQEYDMQCWIE</sequence>